<dbReference type="AlphaFoldDB" id="A0A502KY25"/>
<name>A0A502KY25_9GAMM</name>
<evidence type="ECO:0000313" key="1">
    <source>
        <dbReference type="EMBL" id="TPH16578.1"/>
    </source>
</evidence>
<evidence type="ECO:0000313" key="2">
    <source>
        <dbReference type="Proteomes" id="UP000315303"/>
    </source>
</evidence>
<reference evidence="1 2" key="1">
    <citation type="submission" date="2019-01" db="EMBL/GenBank/DDBJ databases">
        <title>Litorilituus lipolytica sp. nov., isolated from intertidal sand of the Yellow Sea in China.</title>
        <authorList>
            <person name="Liu A."/>
        </authorList>
    </citation>
    <scope>NUCLEOTIDE SEQUENCE [LARGE SCALE GENOMIC DNA]</scope>
    <source>
        <strain evidence="1 2">RZ04</strain>
    </source>
</reference>
<organism evidence="1 2">
    <name type="scientific">Litorilituus lipolyticus</name>
    <dbReference type="NCBI Taxonomy" id="2491017"/>
    <lineage>
        <taxon>Bacteria</taxon>
        <taxon>Pseudomonadati</taxon>
        <taxon>Pseudomonadota</taxon>
        <taxon>Gammaproteobacteria</taxon>
        <taxon>Alteromonadales</taxon>
        <taxon>Colwelliaceae</taxon>
        <taxon>Litorilituus</taxon>
    </lineage>
</organism>
<sequence length="200" mass="22861">MTVDTVNKKQPLSQVLNAIDDINSQDPNLIDIDGEQKPKELVYGHQMTACLDKYWPEANELLQIAVRAQHIKRWHLKRAEFAEGKAGYYAWRIAQGKFHAQLTSEIMKEHGYSEDEINQTASTLRKEKLKTNSDTQTLEDVACLVFLQHYFDEFAAKYTEEKIVRIVQKTWHKMSAKGHEIALSLTLPDHLAAIVAKALA</sequence>
<dbReference type="EMBL" id="SAWY01000011">
    <property type="protein sequence ID" value="TPH16578.1"/>
    <property type="molecule type" value="Genomic_DNA"/>
</dbReference>
<accession>A0A502KY25</accession>
<dbReference type="Pfam" id="PF13875">
    <property type="entry name" value="DUF4202"/>
    <property type="match status" value="1"/>
</dbReference>
<protein>
    <submittedName>
        <fullName evidence="1">DUF4202 domain-containing protein</fullName>
    </submittedName>
</protein>
<dbReference type="PANTHER" id="PTHR41729:SF1">
    <property type="entry name" value="GLUTAMYL-TRNA SYNTHETASE"/>
    <property type="match status" value="1"/>
</dbReference>
<dbReference type="InterPro" id="IPR025255">
    <property type="entry name" value="DUF4202"/>
</dbReference>
<keyword evidence="2" id="KW-1185">Reference proteome</keyword>
<proteinExistence type="predicted"/>
<dbReference type="Proteomes" id="UP000315303">
    <property type="component" value="Unassembled WGS sequence"/>
</dbReference>
<gene>
    <name evidence="1" type="ORF">EPA86_06285</name>
</gene>
<dbReference type="OrthoDB" id="9799165at2"/>
<comment type="caution">
    <text evidence="1">The sequence shown here is derived from an EMBL/GenBank/DDBJ whole genome shotgun (WGS) entry which is preliminary data.</text>
</comment>
<dbReference type="PANTHER" id="PTHR41729">
    <property type="entry name" value="GLUTAMYL-TRNA SYNTHETASE"/>
    <property type="match status" value="1"/>
</dbReference>
<dbReference type="RefSeq" id="WP_140602576.1">
    <property type="nucleotide sequence ID" value="NZ_SAWY01000011.1"/>
</dbReference>